<comment type="caution">
    <text evidence="3">The sequence shown here is derived from an EMBL/GenBank/DDBJ whole genome shotgun (WGS) entry which is preliminary data.</text>
</comment>
<evidence type="ECO:0000256" key="1">
    <source>
        <dbReference type="ARBA" id="ARBA00022729"/>
    </source>
</evidence>
<accession>A0A316E985</accession>
<dbReference type="EMBL" id="QGGO01000009">
    <property type="protein sequence ID" value="PWK26929.1"/>
    <property type="molecule type" value="Genomic_DNA"/>
</dbReference>
<organism evidence="3 4">
    <name type="scientific">Arcicella aurantiaca</name>
    <dbReference type="NCBI Taxonomy" id="591202"/>
    <lineage>
        <taxon>Bacteria</taxon>
        <taxon>Pseudomonadati</taxon>
        <taxon>Bacteroidota</taxon>
        <taxon>Cytophagia</taxon>
        <taxon>Cytophagales</taxon>
        <taxon>Flectobacillaceae</taxon>
        <taxon>Arcicella</taxon>
    </lineage>
</organism>
<dbReference type="Pfam" id="PF07593">
    <property type="entry name" value="UnbV_ASPIC"/>
    <property type="match status" value="1"/>
</dbReference>
<feature type="domain" description="ASPIC/UnbV" evidence="2">
    <location>
        <begin position="547"/>
        <end position="614"/>
    </location>
</feature>
<keyword evidence="4" id="KW-1185">Reference proteome</keyword>
<dbReference type="Proteomes" id="UP000245489">
    <property type="component" value="Unassembled WGS sequence"/>
</dbReference>
<dbReference type="PANTHER" id="PTHR16026">
    <property type="entry name" value="CARTILAGE ACIDIC PROTEIN 1"/>
    <property type="match status" value="1"/>
</dbReference>
<proteinExistence type="predicted"/>
<dbReference type="InterPro" id="IPR011519">
    <property type="entry name" value="UnbV_ASPIC"/>
</dbReference>
<evidence type="ECO:0000259" key="2">
    <source>
        <dbReference type="Pfam" id="PF07593"/>
    </source>
</evidence>
<name>A0A316E985_9BACT</name>
<protein>
    <submittedName>
        <fullName evidence="3">VCBS repeat protein</fullName>
    </submittedName>
</protein>
<dbReference type="Gene3D" id="2.130.10.130">
    <property type="entry name" value="Integrin alpha, N-terminal"/>
    <property type="match status" value="4"/>
</dbReference>
<dbReference type="OrthoDB" id="1488345at2"/>
<dbReference type="InterPro" id="IPR028994">
    <property type="entry name" value="Integrin_alpha_N"/>
</dbReference>
<evidence type="ECO:0000313" key="4">
    <source>
        <dbReference type="Proteomes" id="UP000245489"/>
    </source>
</evidence>
<dbReference type="InterPro" id="IPR027039">
    <property type="entry name" value="Crtac1"/>
</dbReference>
<dbReference type="AlphaFoldDB" id="A0A316E985"/>
<dbReference type="Pfam" id="PF13517">
    <property type="entry name" value="FG-GAP_3"/>
    <property type="match status" value="6"/>
</dbReference>
<dbReference type="RefSeq" id="WP_109742873.1">
    <property type="nucleotide sequence ID" value="NZ_QGGO01000009.1"/>
</dbReference>
<sequence length="1108" mass="124228">MKISKQYILFIALFFTLSNCKKSTQTEENDGSEPLFQLLPAEKTHVDFQNVIQEGLNTNVLMYEYFYNGGGVAVGDVNNDGLEDLYFTSNMQVNRLYLNRGNMSFEDVSALSGVKGREGPWKTGATMADVNGDGLLDIFVCYSGAVRPENRMKQLFINQGNDANGIPQFADKAAEYGLDNVSTSTQASFFDYDRDGDLDMFLLNHNIKSLPVLNVLNTTETLKIEDPISGVRLYRHDKGKDGQPHFTDVTKQAHISSSPLSYGLGIGIADFNQDGWQDMYISNDYTVPDYLYINDKKGGFINQINDKLGHNSMYSMGNDVSDVNNDGLMDIFTLDMLPEDNRRQKLLMATDSYEKFNFNVQVGFGYQYMRNMLQINGGNNVENDKSFLFNEVGQYAGISNTDWSWAALFADYDNDGWKDLYITNGYLRDYTNLDFIKYMNDFTAQNQGNMNRERALELVNQMPSSNVTNYLFRNNGDLTFSDKVTSWGTNQTSNSHGAAYADLDNDGDLDLVVNNVNQPAFIYQNQSNNKNNYLKLKLEGDGMNRQGIGAKVTVYSQGKIQFQEKMPTHGYQSSVTNFLHFGLGKNTQIDSLKVVWLTGKSETLKAVKANQTLTISEKNAKNSASKNIESKSNFQEIQTLVFEHRKDTINDFKRQSLMTNPMSFQGPCMAKGDVNGDGLEDIFVGGASNQAGEIYLQNKTGNFTKQVQKAFEIDKASYDTDALFFDANGDKFLDLYVCSGGYGNYQANDKALQDRLYLNDGKGNFNKTALPQMFTSTSCVRAGDANGDGKLDLFVGGRVVIGSYPTAPNSYVLINNGQGKFTNQTPEEIKQIGMVTDAAWHDLDGDKKNELIIIGEFMPITVFKVEKGQFENVTDKYFEKTYSGLWNKLLIDDFNGDGKADLIVGNLGQNSQLKVTENQPLDLYFKDFDENGSVEPILCSYIQGKSYPYLTRDELLEQTPVYKKIFTDYKTYSEATIEDIFKNGELDKAGHLTANYLKTMYFVGNSSGKFEEKSLPKEVQYAPIFTISVLDFDHDGKKDLVLAGNIHHARLRFGNYDANKGFVFKNDGKGNFNYNTSLGVKGDVRSGLVINNVLFLGLNQGKVKAFKF</sequence>
<dbReference type="PANTHER" id="PTHR16026:SF0">
    <property type="entry name" value="CARTILAGE ACIDIC PROTEIN 1"/>
    <property type="match status" value="1"/>
</dbReference>
<gene>
    <name evidence="3" type="ORF">LV89_02135</name>
</gene>
<keyword evidence="1" id="KW-0732">Signal</keyword>
<dbReference type="InterPro" id="IPR013517">
    <property type="entry name" value="FG-GAP"/>
</dbReference>
<dbReference type="SUPFAM" id="SSF69318">
    <property type="entry name" value="Integrin alpha N-terminal domain"/>
    <property type="match status" value="3"/>
</dbReference>
<reference evidence="3 4" key="1">
    <citation type="submission" date="2018-05" db="EMBL/GenBank/DDBJ databases">
        <title>Genomic Encyclopedia of Archaeal and Bacterial Type Strains, Phase II (KMG-II): from individual species to whole genera.</title>
        <authorList>
            <person name="Goeker M."/>
        </authorList>
    </citation>
    <scope>NUCLEOTIDE SEQUENCE [LARGE SCALE GENOMIC DNA]</scope>
    <source>
        <strain evidence="3 4">DSM 22214</strain>
    </source>
</reference>
<evidence type="ECO:0000313" key="3">
    <source>
        <dbReference type="EMBL" id="PWK26929.1"/>
    </source>
</evidence>